<comment type="caution">
    <text evidence="3">The sequence shown here is derived from an EMBL/GenBank/DDBJ whole genome shotgun (WGS) entry which is preliminary data.</text>
</comment>
<dbReference type="GO" id="GO:0016289">
    <property type="term" value="F:acyl-CoA hydrolase activity"/>
    <property type="evidence" value="ECO:0007669"/>
    <property type="project" value="UniProtKB-ARBA"/>
</dbReference>
<evidence type="ECO:0000256" key="1">
    <source>
        <dbReference type="ARBA" id="ARBA00022801"/>
    </source>
</evidence>
<reference evidence="3" key="1">
    <citation type="submission" date="2019-10" db="EMBL/GenBank/DDBJ databases">
        <authorList>
            <person name="Ross D.E."/>
            <person name="Gulliver D."/>
        </authorList>
    </citation>
    <scope>NUCLEOTIDE SEQUENCE</scope>
    <source>
        <strain evidence="3">DER-2019</strain>
    </source>
</reference>
<dbReference type="InterPro" id="IPR029069">
    <property type="entry name" value="HotDog_dom_sf"/>
</dbReference>
<dbReference type="SUPFAM" id="SSF54637">
    <property type="entry name" value="Thioesterase/thiol ester dehydrase-isomerase"/>
    <property type="match status" value="1"/>
</dbReference>
<dbReference type="AlphaFoldDB" id="A0A923HWS3"/>
<dbReference type="InterPro" id="IPR006683">
    <property type="entry name" value="Thioestr_dom"/>
</dbReference>
<dbReference type="NCBIfam" id="TIGR00369">
    <property type="entry name" value="unchar_dom_1"/>
    <property type="match status" value="1"/>
</dbReference>
<sequence>MDKDMIKTIENDRFANSLGIKLVKVDHGYAEVKMEIKEVHLNGVNIVQGGVIFTLADYAFAAASNTKGLVTVGINASISYFKSPQGKWLFAKAKEISSTRSICNYTVDIFDETDEIIARFNGMGYIKRPR</sequence>
<keyword evidence="4" id="KW-1185">Reference proteome</keyword>
<organism evidence="3 4">
    <name type="scientific">Acetobacterium paludosum</name>
    <dbReference type="NCBI Taxonomy" id="52693"/>
    <lineage>
        <taxon>Bacteria</taxon>
        <taxon>Bacillati</taxon>
        <taxon>Bacillota</taxon>
        <taxon>Clostridia</taxon>
        <taxon>Eubacteriales</taxon>
        <taxon>Eubacteriaceae</taxon>
        <taxon>Acetobacterium</taxon>
    </lineage>
</organism>
<protein>
    <submittedName>
        <fullName evidence="3">Hotdog fold thioesterase</fullName>
    </submittedName>
</protein>
<evidence type="ECO:0000313" key="3">
    <source>
        <dbReference type="EMBL" id="MBC3888054.1"/>
    </source>
</evidence>
<evidence type="ECO:0000313" key="4">
    <source>
        <dbReference type="Proteomes" id="UP000616595"/>
    </source>
</evidence>
<feature type="domain" description="Thioesterase" evidence="2">
    <location>
        <begin position="46"/>
        <end position="116"/>
    </location>
</feature>
<dbReference type="Gene3D" id="3.10.129.10">
    <property type="entry name" value="Hotdog Thioesterase"/>
    <property type="match status" value="1"/>
</dbReference>
<dbReference type="PANTHER" id="PTHR42856">
    <property type="entry name" value="ACYL-COENZYME A THIOESTERASE PAAI"/>
    <property type="match status" value="1"/>
</dbReference>
<name>A0A923HWS3_9FIRM</name>
<dbReference type="InterPro" id="IPR052723">
    <property type="entry name" value="Acyl-CoA_thioesterase_PaaI"/>
</dbReference>
<dbReference type="OrthoDB" id="286702at2"/>
<dbReference type="Proteomes" id="UP000616595">
    <property type="component" value="Unassembled WGS sequence"/>
</dbReference>
<gene>
    <name evidence="3" type="ORF">GH810_07005</name>
</gene>
<dbReference type="CDD" id="cd03443">
    <property type="entry name" value="PaaI_thioesterase"/>
    <property type="match status" value="1"/>
</dbReference>
<dbReference type="Pfam" id="PF03061">
    <property type="entry name" value="4HBT"/>
    <property type="match status" value="1"/>
</dbReference>
<evidence type="ECO:0000259" key="2">
    <source>
        <dbReference type="Pfam" id="PF03061"/>
    </source>
</evidence>
<dbReference type="RefSeq" id="WP_148566272.1">
    <property type="nucleotide sequence ID" value="NZ_RXYA01000003.1"/>
</dbReference>
<accession>A0A923HWS3</accession>
<dbReference type="PANTHER" id="PTHR42856:SF1">
    <property type="entry name" value="ACYL-COENZYME A THIOESTERASE PAAI"/>
    <property type="match status" value="1"/>
</dbReference>
<proteinExistence type="predicted"/>
<reference evidence="3" key="2">
    <citation type="submission" date="2020-10" db="EMBL/GenBank/DDBJ databases">
        <title>Comparative genomics of the Acetobacterium genus.</title>
        <authorList>
            <person name="Marshall C."/>
            <person name="May H."/>
            <person name="Norman S."/>
        </authorList>
    </citation>
    <scope>NUCLEOTIDE SEQUENCE</scope>
    <source>
        <strain evidence="3">DER-2019</strain>
    </source>
</reference>
<dbReference type="InterPro" id="IPR003736">
    <property type="entry name" value="PAAI_dom"/>
</dbReference>
<keyword evidence="1" id="KW-0378">Hydrolase</keyword>
<dbReference type="EMBL" id="WJBD01000006">
    <property type="protein sequence ID" value="MBC3888054.1"/>
    <property type="molecule type" value="Genomic_DNA"/>
</dbReference>